<accession>A0AAD5M1J0</accession>
<name>A0AAD5M1J0_PYTIN</name>
<protein>
    <submittedName>
        <fullName evidence="1">Uncharacterized protein</fullName>
    </submittedName>
</protein>
<dbReference type="AlphaFoldDB" id="A0AAD5M1J0"/>
<proteinExistence type="predicted"/>
<sequence>MKTGIGYKWVHEIEVTFGPGRLGLNLKQITAEPGAEFTDIQVYIAEIYKLANGMASPAEIYNWSVKPENVTRLLVLRQLRNKEIVLESTTSQFGVQACGMI</sequence>
<dbReference type="Proteomes" id="UP001209570">
    <property type="component" value="Unassembled WGS sequence"/>
</dbReference>
<evidence type="ECO:0000313" key="1">
    <source>
        <dbReference type="EMBL" id="KAJ0400975.1"/>
    </source>
</evidence>
<comment type="caution">
    <text evidence="1">The sequence shown here is derived from an EMBL/GenBank/DDBJ whole genome shotgun (WGS) entry which is preliminary data.</text>
</comment>
<reference evidence="1" key="1">
    <citation type="submission" date="2021-12" db="EMBL/GenBank/DDBJ databases">
        <title>Prjna785345.</title>
        <authorList>
            <person name="Rujirawat T."/>
            <person name="Krajaejun T."/>
        </authorList>
    </citation>
    <scope>NUCLEOTIDE SEQUENCE</scope>
    <source>
        <strain evidence="1">Pi057C3</strain>
    </source>
</reference>
<dbReference type="EMBL" id="JAKCXM010000141">
    <property type="protein sequence ID" value="KAJ0400975.1"/>
    <property type="molecule type" value="Genomic_DNA"/>
</dbReference>
<evidence type="ECO:0000313" key="2">
    <source>
        <dbReference type="Proteomes" id="UP001209570"/>
    </source>
</evidence>
<keyword evidence="2" id="KW-1185">Reference proteome</keyword>
<gene>
    <name evidence="1" type="ORF">P43SY_008778</name>
</gene>
<organism evidence="1 2">
    <name type="scientific">Pythium insidiosum</name>
    <name type="common">Pythiosis disease agent</name>
    <dbReference type="NCBI Taxonomy" id="114742"/>
    <lineage>
        <taxon>Eukaryota</taxon>
        <taxon>Sar</taxon>
        <taxon>Stramenopiles</taxon>
        <taxon>Oomycota</taxon>
        <taxon>Peronosporomycetes</taxon>
        <taxon>Pythiales</taxon>
        <taxon>Pythiaceae</taxon>
        <taxon>Pythium</taxon>
    </lineage>
</organism>